<protein>
    <recommendedName>
        <fullName evidence="10">UAA transporter</fullName>
    </recommendedName>
</protein>
<dbReference type="AlphaFoldDB" id="I1C9Y1"/>
<evidence type="ECO:0008006" key="10">
    <source>
        <dbReference type="Google" id="ProtNLM"/>
    </source>
</evidence>
<dbReference type="InterPro" id="IPR013657">
    <property type="entry name" value="SCL35B1-4/HUT1"/>
</dbReference>
<keyword evidence="6 7" id="KW-0472">Membrane</keyword>
<dbReference type="NCBIfam" id="TIGR00803">
    <property type="entry name" value="nst"/>
    <property type="match status" value="1"/>
</dbReference>
<dbReference type="PANTHER" id="PTHR10778:SF4">
    <property type="entry name" value="NUCLEOTIDE SUGAR TRANSPORTER SLC35B4"/>
    <property type="match status" value="1"/>
</dbReference>
<feature type="transmembrane region" description="Helical" evidence="7">
    <location>
        <begin position="188"/>
        <end position="208"/>
    </location>
</feature>
<accession>I1C9Y1</accession>
<dbReference type="PANTHER" id="PTHR10778">
    <property type="entry name" value="SOLUTE CARRIER FAMILY 35 MEMBER B"/>
    <property type="match status" value="1"/>
</dbReference>
<dbReference type="Pfam" id="PF08449">
    <property type="entry name" value="UAA"/>
    <property type="match status" value="1"/>
</dbReference>
<name>I1C9Y1_RHIO9</name>
<evidence type="ECO:0000313" key="8">
    <source>
        <dbReference type="EMBL" id="EIE85261.1"/>
    </source>
</evidence>
<dbReference type="OrthoDB" id="999962at2759"/>
<dbReference type="VEuPathDB" id="FungiDB:RO3G_09971"/>
<feature type="transmembrane region" description="Helical" evidence="7">
    <location>
        <begin position="157"/>
        <end position="176"/>
    </location>
</feature>
<keyword evidence="9" id="KW-1185">Reference proteome</keyword>
<dbReference type="GO" id="GO:0005462">
    <property type="term" value="F:UDP-N-acetylglucosamine transmembrane transporter activity"/>
    <property type="evidence" value="ECO:0007669"/>
    <property type="project" value="TreeGrafter"/>
</dbReference>
<dbReference type="EMBL" id="CH476738">
    <property type="protein sequence ID" value="EIE85261.1"/>
    <property type="molecule type" value="Genomic_DNA"/>
</dbReference>
<keyword evidence="5 7" id="KW-1133">Transmembrane helix</keyword>
<dbReference type="InParanoid" id="I1C9Y1"/>
<keyword evidence="2" id="KW-0813">Transport</keyword>
<dbReference type="OMA" id="GPCWKEG"/>
<feature type="transmembrane region" description="Helical" evidence="7">
    <location>
        <begin position="82"/>
        <end position="100"/>
    </location>
</feature>
<gene>
    <name evidence="8" type="ORF">RO3G_09971</name>
</gene>
<evidence type="ECO:0000256" key="7">
    <source>
        <dbReference type="SAM" id="Phobius"/>
    </source>
</evidence>
<dbReference type="Gene3D" id="1.10.3730.20">
    <property type="match status" value="1"/>
</dbReference>
<dbReference type="GeneID" id="93616937"/>
<dbReference type="GO" id="GO:0005789">
    <property type="term" value="C:endoplasmic reticulum membrane"/>
    <property type="evidence" value="ECO:0007669"/>
    <property type="project" value="TreeGrafter"/>
</dbReference>
<evidence type="ECO:0000256" key="1">
    <source>
        <dbReference type="ARBA" id="ARBA00004127"/>
    </source>
</evidence>
<proteinExistence type="predicted"/>
<feature type="transmembrane region" description="Helical" evidence="7">
    <location>
        <begin position="54"/>
        <end position="76"/>
    </location>
</feature>
<dbReference type="GO" id="GO:0000139">
    <property type="term" value="C:Golgi membrane"/>
    <property type="evidence" value="ECO:0007669"/>
    <property type="project" value="TreeGrafter"/>
</dbReference>
<reference evidence="8 9" key="1">
    <citation type="journal article" date="2009" name="PLoS Genet.">
        <title>Genomic analysis of the basal lineage fungus Rhizopus oryzae reveals a whole-genome duplication.</title>
        <authorList>
            <person name="Ma L.-J."/>
            <person name="Ibrahim A.S."/>
            <person name="Skory C."/>
            <person name="Grabherr M.G."/>
            <person name="Burger G."/>
            <person name="Butler M."/>
            <person name="Elias M."/>
            <person name="Idnurm A."/>
            <person name="Lang B.F."/>
            <person name="Sone T."/>
            <person name="Abe A."/>
            <person name="Calvo S.E."/>
            <person name="Corrochano L.M."/>
            <person name="Engels R."/>
            <person name="Fu J."/>
            <person name="Hansberg W."/>
            <person name="Kim J.-M."/>
            <person name="Kodira C.D."/>
            <person name="Koehrsen M.J."/>
            <person name="Liu B."/>
            <person name="Miranda-Saavedra D."/>
            <person name="O'Leary S."/>
            <person name="Ortiz-Castellanos L."/>
            <person name="Poulter R."/>
            <person name="Rodriguez-Romero J."/>
            <person name="Ruiz-Herrera J."/>
            <person name="Shen Y.-Q."/>
            <person name="Zeng Q."/>
            <person name="Galagan J."/>
            <person name="Birren B.W."/>
            <person name="Cuomo C.A."/>
            <person name="Wickes B.L."/>
        </authorList>
    </citation>
    <scope>NUCLEOTIDE SEQUENCE [LARGE SCALE GENOMIC DNA]</scope>
    <source>
        <strain evidence="9">RA 99-880 / ATCC MYA-4621 / FGSC 9543 / NRRL 43880</strain>
    </source>
</reference>
<dbReference type="SUPFAM" id="SSF103481">
    <property type="entry name" value="Multidrug resistance efflux transporter EmrE"/>
    <property type="match status" value="1"/>
</dbReference>
<evidence type="ECO:0000256" key="5">
    <source>
        <dbReference type="ARBA" id="ARBA00022989"/>
    </source>
</evidence>
<evidence type="ECO:0000256" key="2">
    <source>
        <dbReference type="ARBA" id="ARBA00022448"/>
    </source>
</evidence>
<keyword evidence="4 7" id="KW-0812">Transmembrane</keyword>
<feature type="transmembrane region" description="Helical" evidence="7">
    <location>
        <begin position="107"/>
        <end position="124"/>
    </location>
</feature>
<dbReference type="RefSeq" id="XP_067520657.1">
    <property type="nucleotide sequence ID" value="XM_067664556.1"/>
</dbReference>
<evidence type="ECO:0000256" key="4">
    <source>
        <dbReference type="ARBA" id="ARBA00022692"/>
    </source>
</evidence>
<dbReference type="Proteomes" id="UP000009138">
    <property type="component" value="Unassembled WGS sequence"/>
</dbReference>
<evidence type="ECO:0000256" key="6">
    <source>
        <dbReference type="ARBA" id="ARBA00023136"/>
    </source>
</evidence>
<sequence length="295" mass="33827">MNNLHNVCRDAPRSGQMITFGQFLFTAVEGLRHQLTWGKYGPKLKKTMVPLTHWLLLVTLFFIVSLLNMAALSYNISIPLHIIFRSGGLIVNMIMGTIVLGKRYSFGQIFGVLFVTIGVIVATLDNASNQIEVIKKYAPVHAGKNNTGNTTEFNTGIALLVVAMILSAIMGLFQEVTYKKYGKHWREGLFYTHFLALPFFLIFSNHLLNQVHEYNKSTRIPISEAINQIPILVSVVPEPIRAVLYTIKIRKLWTYFIMNVVTQCESYDINYNFFNFKLDSQFTEIHFFNHFNYLL</sequence>
<keyword evidence="3" id="KW-0762">Sugar transport</keyword>
<evidence type="ECO:0000313" key="9">
    <source>
        <dbReference type="Proteomes" id="UP000009138"/>
    </source>
</evidence>
<evidence type="ECO:0000256" key="3">
    <source>
        <dbReference type="ARBA" id="ARBA00022597"/>
    </source>
</evidence>
<dbReference type="GO" id="GO:0005464">
    <property type="term" value="F:UDP-xylose transmembrane transporter activity"/>
    <property type="evidence" value="ECO:0007669"/>
    <property type="project" value="TreeGrafter"/>
</dbReference>
<dbReference type="FunCoup" id="I1C9Y1">
    <property type="interactions" value="129"/>
</dbReference>
<organism evidence="8 9">
    <name type="scientific">Rhizopus delemar (strain RA 99-880 / ATCC MYA-4621 / FGSC 9543 / NRRL 43880)</name>
    <name type="common">Mucormycosis agent</name>
    <name type="synonym">Rhizopus arrhizus var. delemar</name>
    <dbReference type="NCBI Taxonomy" id="246409"/>
    <lineage>
        <taxon>Eukaryota</taxon>
        <taxon>Fungi</taxon>
        <taxon>Fungi incertae sedis</taxon>
        <taxon>Mucoromycota</taxon>
        <taxon>Mucoromycotina</taxon>
        <taxon>Mucoromycetes</taxon>
        <taxon>Mucorales</taxon>
        <taxon>Mucorineae</taxon>
        <taxon>Rhizopodaceae</taxon>
        <taxon>Rhizopus</taxon>
    </lineage>
</organism>
<comment type="subcellular location">
    <subcellularLocation>
        <location evidence="1">Endomembrane system</location>
        <topology evidence="1">Multi-pass membrane protein</topology>
    </subcellularLocation>
</comment>
<dbReference type="eggNOG" id="KOG1583">
    <property type="taxonomic scope" value="Eukaryota"/>
</dbReference>
<dbReference type="InterPro" id="IPR037185">
    <property type="entry name" value="EmrE-like"/>
</dbReference>